<accession>A0A6J7WAA0</accession>
<gene>
    <name evidence="1" type="ORF">UFOVP157_14</name>
</gene>
<organism evidence="1">
    <name type="scientific">uncultured Caudovirales phage</name>
    <dbReference type="NCBI Taxonomy" id="2100421"/>
    <lineage>
        <taxon>Viruses</taxon>
        <taxon>Duplodnaviria</taxon>
        <taxon>Heunggongvirae</taxon>
        <taxon>Uroviricota</taxon>
        <taxon>Caudoviricetes</taxon>
        <taxon>Peduoviridae</taxon>
        <taxon>Maltschvirus</taxon>
        <taxon>Maltschvirus maltsch</taxon>
    </lineage>
</organism>
<dbReference type="EMBL" id="LR798206">
    <property type="protein sequence ID" value="CAB5178574.1"/>
    <property type="molecule type" value="Genomic_DNA"/>
</dbReference>
<proteinExistence type="predicted"/>
<evidence type="ECO:0000313" key="1">
    <source>
        <dbReference type="EMBL" id="CAB5178574.1"/>
    </source>
</evidence>
<reference evidence="1" key="1">
    <citation type="submission" date="2020-05" db="EMBL/GenBank/DDBJ databases">
        <authorList>
            <person name="Chiriac C."/>
            <person name="Salcher M."/>
            <person name="Ghai R."/>
            <person name="Kavagutti S V."/>
        </authorList>
    </citation>
    <scope>NUCLEOTIDE SEQUENCE</scope>
</reference>
<dbReference type="InterPro" id="IPR035198">
    <property type="entry name" value="SU10_MCP"/>
</dbReference>
<dbReference type="Pfam" id="PF17236">
    <property type="entry name" value="SU10_MCP"/>
    <property type="match status" value="1"/>
</dbReference>
<protein>
    <submittedName>
        <fullName evidence="1">Uncharacterized protein</fullName>
    </submittedName>
</protein>
<sequence length="350" mass="37215">MALLTESSFKSGSGQREELADLISLIDAKDTPFTSMAKKGSKPGNTQFRWQADTLPTPKITGTVDGTDVSSYENYVKDTVGTVPTTYRAELSNYIQIFRRAVRVSPLTMDIATVAGVRDELANNVAKGIKMLKRDMESTFCSDAGAQLDNGTNPYLTRGLAKWLTVAGSGSQDSTLAIPSAFQTPSANISTVGTSALTESDVQGVLTGIYNQTGQFRDFDLLCGTALKRAFTNLTYTTPSSGGAETRTAIRTLNREADASAYVASVDIFEGDFGKLRLHPSHFLKLSGGVGNTFVGYVIPFDQVEVRYGGNVAGVTALPNAGGGEARLIEAVAGLCVYNPKAFGVFNFSA</sequence>
<name>A0A6J7WAA0_9CAUD</name>